<feature type="compositionally biased region" description="Polar residues" evidence="3">
    <location>
        <begin position="777"/>
        <end position="794"/>
    </location>
</feature>
<evidence type="ECO:0000259" key="4">
    <source>
        <dbReference type="PROSITE" id="PS50186"/>
    </source>
</evidence>
<feature type="compositionally biased region" description="Low complexity" evidence="3">
    <location>
        <begin position="742"/>
        <end position="759"/>
    </location>
</feature>
<name>A0A9P4JLR7_9PLEO</name>
<accession>A0A9P4JLR7</accession>
<evidence type="ECO:0000259" key="6">
    <source>
        <dbReference type="PROSITE" id="PS51741"/>
    </source>
</evidence>
<feature type="coiled-coil region" evidence="2">
    <location>
        <begin position="347"/>
        <end position="381"/>
    </location>
</feature>
<keyword evidence="8" id="KW-1185">Reference proteome</keyword>
<feature type="domain" description="DEP" evidence="4">
    <location>
        <begin position="214"/>
        <end position="291"/>
    </location>
</feature>
<dbReference type="InterPro" id="IPR031160">
    <property type="entry name" value="F_BAR_dom"/>
</dbReference>
<organism evidence="7 8">
    <name type="scientific">Delitschia confertaspora ATCC 74209</name>
    <dbReference type="NCBI Taxonomy" id="1513339"/>
    <lineage>
        <taxon>Eukaryota</taxon>
        <taxon>Fungi</taxon>
        <taxon>Dikarya</taxon>
        <taxon>Ascomycota</taxon>
        <taxon>Pezizomycotina</taxon>
        <taxon>Dothideomycetes</taxon>
        <taxon>Pleosporomycetidae</taxon>
        <taxon>Pleosporales</taxon>
        <taxon>Delitschiaceae</taxon>
        <taxon>Delitschia</taxon>
    </lineage>
</organism>
<dbReference type="SUPFAM" id="SSF46785">
    <property type="entry name" value="Winged helix' DNA-binding domain"/>
    <property type="match status" value="1"/>
</dbReference>
<dbReference type="FunFam" id="1.20.1270.60:FF:000073">
    <property type="entry name" value="RhoGAP and Fes/CIP4 domain protein"/>
    <property type="match status" value="1"/>
</dbReference>
<dbReference type="InterPro" id="IPR008936">
    <property type="entry name" value="Rho_GTPase_activation_prot"/>
</dbReference>
<dbReference type="GO" id="GO:0005737">
    <property type="term" value="C:cytoplasm"/>
    <property type="evidence" value="ECO:0007669"/>
    <property type="project" value="TreeGrafter"/>
</dbReference>
<dbReference type="GO" id="GO:0005886">
    <property type="term" value="C:plasma membrane"/>
    <property type="evidence" value="ECO:0007669"/>
    <property type="project" value="TreeGrafter"/>
</dbReference>
<dbReference type="FunFam" id="1.20.1270.60:FF:000050">
    <property type="entry name" value="RhoGAP and Fes/CIP4 domain protein"/>
    <property type="match status" value="1"/>
</dbReference>
<dbReference type="PROSITE" id="PS50186">
    <property type="entry name" value="DEP"/>
    <property type="match status" value="1"/>
</dbReference>
<dbReference type="PANTHER" id="PTHR23065">
    <property type="entry name" value="PROLINE-SERINE-THREONINE PHOSPHATASE INTERACTING PROTEIN 1"/>
    <property type="match status" value="1"/>
</dbReference>
<dbReference type="PANTHER" id="PTHR23065:SF17">
    <property type="entry name" value="RHO-GTPASE-ACTIVATING PROTEIN RGD2"/>
    <property type="match status" value="1"/>
</dbReference>
<dbReference type="Pfam" id="PF00611">
    <property type="entry name" value="FCH"/>
    <property type="match status" value="1"/>
</dbReference>
<dbReference type="SMART" id="SM00055">
    <property type="entry name" value="FCH"/>
    <property type="match status" value="1"/>
</dbReference>
<dbReference type="PROSITE" id="PS50238">
    <property type="entry name" value="RHOGAP"/>
    <property type="match status" value="1"/>
</dbReference>
<dbReference type="GO" id="GO:0007264">
    <property type="term" value="P:small GTPase-mediated signal transduction"/>
    <property type="evidence" value="ECO:0007669"/>
    <property type="project" value="TreeGrafter"/>
</dbReference>
<sequence>MASGFASSFWSSDYAGGLGVLFGKLQQGVQENQQILTIARMRADAEESYGNSLGNIGPATERISGGFTRDEGASVRKAYEGVRTEMEAAAQNHHKIASNIRELVVNPFGRWCEAHAARVQNSQDDLQARIKLHDRQADAVRKFRSQYYNKCRLVEDLEEEDKLAFQDPQSEAQSPKMKNIPTIKMSEPDEDNDPIDLGDETYQPEHIKKILTHMLENIKVGEVKVPILGVYQNVSTGADITEYIQKHMNATSVSYAERIGQDMVGAGFLRLVGNVGNTFANSSRMNYQWKPKVFQITGIAEKKKPLERVSSIMSSDSITVDSPVGTVQEYLAGWNPLNNQYPNETPAEKLRREAREADERYKSAVKKLDSLRCNLEEAMVDHLKFMERCELDRLKAIKAVILDFSGAISNVIPSLQSTVDKMMLFQETVQPLGDLRYLLENYRTGPFVPKVTTYENYYNSVDEQTFGVDLEARARSDRKRVPIIVTTILTFLDNHYPDLEGDEARRGIWLVDVPLASTHHLRSAINTGTSFPQDVLEKYDIPVVASVLKLYLLELPDSLVSSHVYEIVKTIYSTTATDASEETRVSVIQSTLGQLRLANIATLDAITTHFTRLIELTSADETYISALAHTLAPCILRPRQESSLTMNERYSYRLIRDLFAHKDAIFGELKRASTLSHSVSGSQRPRAISTDESNRRANFEERSRAIAAQRSPRGTSPAPSPRTHRRDRSSGGPETRFPVSVNTTSPTESRRNTTTTRNSLEVPGNVDSPVADGKGANGTTDSPQQEQPVPSSTRVPLPRKHAGSLTRNTGKRDSASSLRGDAAEAPRGVTLEDKPMDD</sequence>
<dbReference type="SUPFAM" id="SSF103657">
    <property type="entry name" value="BAR/IMD domain-like"/>
    <property type="match status" value="1"/>
</dbReference>
<evidence type="ECO:0000313" key="8">
    <source>
        <dbReference type="Proteomes" id="UP000799536"/>
    </source>
</evidence>
<dbReference type="InterPro" id="IPR001060">
    <property type="entry name" value="FCH_dom"/>
</dbReference>
<feature type="compositionally biased region" description="Basic and acidic residues" evidence="3">
    <location>
        <begin position="692"/>
        <end position="704"/>
    </location>
</feature>
<reference evidence="7" key="1">
    <citation type="journal article" date="2020" name="Stud. Mycol.">
        <title>101 Dothideomycetes genomes: a test case for predicting lifestyles and emergence of pathogens.</title>
        <authorList>
            <person name="Haridas S."/>
            <person name="Albert R."/>
            <person name="Binder M."/>
            <person name="Bloem J."/>
            <person name="Labutti K."/>
            <person name="Salamov A."/>
            <person name="Andreopoulos B."/>
            <person name="Baker S."/>
            <person name="Barry K."/>
            <person name="Bills G."/>
            <person name="Bluhm B."/>
            <person name="Cannon C."/>
            <person name="Castanera R."/>
            <person name="Culley D."/>
            <person name="Daum C."/>
            <person name="Ezra D."/>
            <person name="Gonzalez J."/>
            <person name="Henrissat B."/>
            <person name="Kuo A."/>
            <person name="Liang C."/>
            <person name="Lipzen A."/>
            <person name="Lutzoni F."/>
            <person name="Magnuson J."/>
            <person name="Mondo S."/>
            <person name="Nolan M."/>
            <person name="Ohm R."/>
            <person name="Pangilinan J."/>
            <person name="Park H.-J."/>
            <person name="Ramirez L."/>
            <person name="Alfaro M."/>
            <person name="Sun H."/>
            <person name="Tritt A."/>
            <person name="Yoshinaga Y."/>
            <person name="Zwiers L.-H."/>
            <person name="Turgeon B."/>
            <person name="Goodwin S."/>
            <person name="Spatafora J."/>
            <person name="Crous P."/>
            <person name="Grigoriev I."/>
        </authorList>
    </citation>
    <scope>NUCLEOTIDE SEQUENCE</scope>
    <source>
        <strain evidence="7">ATCC 74209</strain>
    </source>
</reference>
<comment type="caution">
    <text evidence="7">The sequence shown here is derived from an EMBL/GenBank/DDBJ whole genome shotgun (WGS) entry which is preliminary data.</text>
</comment>
<protein>
    <recommendedName>
        <fullName evidence="9">Rho-GTPase-activating protein 8</fullName>
    </recommendedName>
</protein>
<evidence type="ECO:0000256" key="1">
    <source>
        <dbReference type="PROSITE-ProRule" id="PRU01077"/>
    </source>
</evidence>
<feature type="region of interest" description="Disordered" evidence="3">
    <location>
        <begin position="673"/>
        <end position="838"/>
    </location>
</feature>
<dbReference type="Proteomes" id="UP000799536">
    <property type="component" value="Unassembled WGS sequence"/>
</dbReference>
<dbReference type="AlphaFoldDB" id="A0A9P4JLR7"/>
<evidence type="ECO:0000256" key="2">
    <source>
        <dbReference type="SAM" id="Coils"/>
    </source>
</evidence>
<dbReference type="EMBL" id="ML993959">
    <property type="protein sequence ID" value="KAF2201843.1"/>
    <property type="molecule type" value="Genomic_DNA"/>
</dbReference>
<dbReference type="Gene3D" id="1.10.555.10">
    <property type="entry name" value="Rho GTPase activation protein"/>
    <property type="match status" value="1"/>
</dbReference>
<evidence type="ECO:0008006" key="9">
    <source>
        <dbReference type="Google" id="ProtNLM"/>
    </source>
</evidence>
<dbReference type="Pfam" id="PF00610">
    <property type="entry name" value="DEP"/>
    <property type="match status" value="1"/>
</dbReference>
<feature type="domain" description="F-BAR" evidence="6">
    <location>
        <begin position="3"/>
        <end position="434"/>
    </location>
</feature>
<dbReference type="SMART" id="SM00324">
    <property type="entry name" value="RhoGAP"/>
    <property type="match status" value="1"/>
</dbReference>
<feature type="domain" description="Rho-GAP" evidence="5">
    <location>
        <begin position="468"/>
        <end position="666"/>
    </location>
</feature>
<dbReference type="CDD" id="cd04399">
    <property type="entry name" value="RhoGAP_fRGD2"/>
    <property type="match status" value="1"/>
</dbReference>
<proteinExistence type="predicted"/>
<dbReference type="SUPFAM" id="SSF48350">
    <property type="entry name" value="GTPase activation domain, GAP"/>
    <property type="match status" value="1"/>
</dbReference>
<gene>
    <name evidence="7" type="ORF">GQ43DRAFT_414913</name>
</gene>
<dbReference type="GO" id="GO:0000935">
    <property type="term" value="C:division septum"/>
    <property type="evidence" value="ECO:0007669"/>
    <property type="project" value="TreeGrafter"/>
</dbReference>
<evidence type="ECO:0000259" key="5">
    <source>
        <dbReference type="PROSITE" id="PS50238"/>
    </source>
</evidence>
<evidence type="ECO:0000256" key="3">
    <source>
        <dbReference type="SAM" id="MobiDB-lite"/>
    </source>
</evidence>
<dbReference type="PROSITE" id="PS51741">
    <property type="entry name" value="F_BAR"/>
    <property type="match status" value="1"/>
</dbReference>
<dbReference type="OrthoDB" id="2155291at2759"/>
<dbReference type="Pfam" id="PF00620">
    <property type="entry name" value="RhoGAP"/>
    <property type="match status" value="1"/>
</dbReference>
<feature type="compositionally biased region" description="Polar residues" evidence="3">
    <location>
        <begin position="673"/>
        <end position="683"/>
    </location>
</feature>
<dbReference type="InterPro" id="IPR027267">
    <property type="entry name" value="AH/BAR_dom_sf"/>
</dbReference>
<dbReference type="Gene3D" id="1.20.1270.60">
    <property type="entry name" value="Arfaptin homology (AH) domain/BAR domain"/>
    <property type="match status" value="2"/>
</dbReference>
<dbReference type="InterPro" id="IPR000198">
    <property type="entry name" value="RhoGAP_dom"/>
</dbReference>
<dbReference type="InterPro" id="IPR036390">
    <property type="entry name" value="WH_DNA-bd_sf"/>
</dbReference>
<dbReference type="InterPro" id="IPR000591">
    <property type="entry name" value="DEP_dom"/>
</dbReference>
<dbReference type="GO" id="GO:0005096">
    <property type="term" value="F:GTPase activator activity"/>
    <property type="evidence" value="ECO:0007669"/>
    <property type="project" value="TreeGrafter"/>
</dbReference>
<evidence type="ECO:0000313" key="7">
    <source>
        <dbReference type="EMBL" id="KAF2201843.1"/>
    </source>
</evidence>
<keyword evidence="1 2" id="KW-0175">Coiled coil</keyword>
<dbReference type="FunFam" id="1.10.555.10:FF:000044">
    <property type="entry name" value="Rho-gtpase-activating protein 8"/>
    <property type="match status" value="1"/>
</dbReference>
<dbReference type="GO" id="GO:0007010">
    <property type="term" value="P:cytoskeleton organization"/>
    <property type="evidence" value="ECO:0007669"/>
    <property type="project" value="TreeGrafter"/>
</dbReference>